<dbReference type="EMBL" id="SJPS01000003">
    <property type="protein sequence ID" value="TWU27746.1"/>
    <property type="molecule type" value="Genomic_DNA"/>
</dbReference>
<evidence type="ECO:0000313" key="1">
    <source>
        <dbReference type="EMBL" id="TWU27746.1"/>
    </source>
</evidence>
<reference evidence="1 2" key="1">
    <citation type="submission" date="2019-02" db="EMBL/GenBank/DDBJ databases">
        <title>Deep-cultivation of Planctomycetes and their phenomic and genomic characterization uncovers novel biology.</title>
        <authorList>
            <person name="Wiegand S."/>
            <person name="Jogler M."/>
            <person name="Boedeker C."/>
            <person name="Pinto D."/>
            <person name="Vollmers J."/>
            <person name="Rivas-Marin E."/>
            <person name="Kohn T."/>
            <person name="Peeters S.H."/>
            <person name="Heuer A."/>
            <person name="Rast P."/>
            <person name="Oberbeckmann S."/>
            <person name="Bunk B."/>
            <person name="Jeske O."/>
            <person name="Meyerdierks A."/>
            <person name="Storesund J.E."/>
            <person name="Kallscheuer N."/>
            <person name="Luecker S."/>
            <person name="Lage O.M."/>
            <person name="Pohl T."/>
            <person name="Merkel B.J."/>
            <person name="Hornburger P."/>
            <person name="Mueller R.-W."/>
            <person name="Bruemmer F."/>
            <person name="Labrenz M."/>
            <person name="Spormann A.M."/>
            <person name="Op Den Camp H."/>
            <person name="Overmann J."/>
            <person name="Amann R."/>
            <person name="Jetten M.S.M."/>
            <person name="Mascher T."/>
            <person name="Medema M.H."/>
            <person name="Devos D.P."/>
            <person name="Kaster A.-K."/>
            <person name="Ovreas L."/>
            <person name="Rohde M."/>
            <person name="Galperin M.Y."/>
            <person name="Jogler C."/>
        </authorList>
    </citation>
    <scope>NUCLEOTIDE SEQUENCE [LARGE SCALE GENOMIC DNA]</scope>
    <source>
        <strain evidence="1 2">Pla144</strain>
    </source>
</reference>
<organism evidence="1 2">
    <name type="scientific">Bythopirellula polymerisocia</name>
    <dbReference type="NCBI Taxonomy" id="2528003"/>
    <lineage>
        <taxon>Bacteria</taxon>
        <taxon>Pseudomonadati</taxon>
        <taxon>Planctomycetota</taxon>
        <taxon>Planctomycetia</taxon>
        <taxon>Pirellulales</taxon>
        <taxon>Lacipirellulaceae</taxon>
        <taxon>Bythopirellula</taxon>
    </lineage>
</organism>
<sequence length="67" mass="7724">MCLDYCLAQFEQLALALQVIDYPLEFFKWISANFFNAFPPSHTCKPPLAVLVQSVFVRGCTPRRRQS</sequence>
<name>A0A5C6CXI7_9BACT</name>
<dbReference type="Proteomes" id="UP000318437">
    <property type="component" value="Unassembled WGS sequence"/>
</dbReference>
<proteinExistence type="predicted"/>
<protein>
    <submittedName>
        <fullName evidence="1">Uncharacterized protein</fullName>
    </submittedName>
</protein>
<dbReference type="AlphaFoldDB" id="A0A5C6CXI7"/>
<gene>
    <name evidence="1" type="ORF">Pla144_25230</name>
</gene>
<accession>A0A5C6CXI7</accession>
<comment type="caution">
    <text evidence="1">The sequence shown here is derived from an EMBL/GenBank/DDBJ whole genome shotgun (WGS) entry which is preliminary data.</text>
</comment>
<keyword evidence="2" id="KW-1185">Reference proteome</keyword>
<evidence type="ECO:0000313" key="2">
    <source>
        <dbReference type="Proteomes" id="UP000318437"/>
    </source>
</evidence>